<evidence type="ECO:0000256" key="3">
    <source>
        <dbReference type="ARBA" id="ARBA00022777"/>
    </source>
</evidence>
<protein>
    <submittedName>
        <fullName evidence="5">2-dehydro-3-deoxygluconokinase</fullName>
        <ecNumber evidence="5">2.7.1.45</ecNumber>
    </submittedName>
</protein>
<dbReference type="EC" id="2.7.1.45" evidence="5"/>
<evidence type="ECO:0000256" key="2">
    <source>
        <dbReference type="ARBA" id="ARBA00022679"/>
    </source>
</evidence>
<dbReference type="GO" id="GO:0008673">
    <property type="term" value="F:2-dehydro-3-deoxygluconokinase activity"/>
    <property type="evidence" value="ECO:0007669"/>
    <property type="project" value="UniProtKB-EC"/>
</dbReference>
<organism evidence="5 6">
    <name type="scientific">Glaciibacter psychrotolerans</name>
    <dbReference type="NCBI Taxonomy" id="670054"/>
    <lineage>
        <taxon>Bacteria</taxon>
        <taxon>Bacillati</taxon>
        <taxon>Actinomycetota</taxon>
        <taxon>Actinomycetes</taxon>
        <taxon>Micrococcales</taxon>
        <taxon>Microbacteriaceae</taxon>
        <taxon>Glaciibacter</taxon>
    </lineage>
</organism>
<evidence type="ECO:0000259" key="4">
    <source>
        <dbReference type="Pfam" id="PF00294"/>
    </source>
</evidence>
<dbReference type="CDD" id="cd01166">
    <property type="entry name" value="KdgK"/>
    <property type="match status" value="1"/>
</dbReference>
<dbReference type="Gene3D" id="3.40.1190.20">
    <property type="match status" value="1"/>
</dbReference>
<accession>A0A7Z0EGM4</accession>
<keyword evidence="3 5" id="KW-0418">Kinase</keyword>
<dbReference type="PANTHER" id="PTHR43320:SF2">
    <property type="entry name" value="2-DEHYDRO-3-DEOXYGLUCONOKINASE_2-DEHYDRO-3-DEOXYGALACTONOKINASE"/>
    <property type="match status" value="1"/>
</dbReference>
<evidence type="ECO:0000256" key="1">
    <source>
        <dbReference type="ARBA" id="ARBA00010688"/>
    </source>
</evidence>
<keyword evidence="6" id="KW-1185">Reference proteome</keyword>
<keyword evidence="2 5" id="KW-0808">Transferase</keyword>
<dbReference type="PANTHER" id="PTHR43320">
    <property type="entry name" value="SUGAR KINASE"/>
    <property type="match status" value="1"/>
</dbReference>
<dbReference type="SUPFAM" id="SSF53613">
    <property type="entry name" value="Ribokinase-like"/>
    <property type="match status" value="1"/>
</dbReference>
<dbReference type="AlphaFoldDB" id="A0A7Z0EGM4"/>
<comment type="caution">
    <text evidence="5">The sequence shown here is derived from an EMBL/GenBank/DDBJ whole genome shotgun (WGS) entry which is preliminary data.</text>
</comment>
<feature type="domain" description="Carbohydrate kinase PfkB" evidence="4">
    <location>
        <begin position="24"/>
        <end position="312"/>
    </location>
</feature>
<reference evidence="5 6" key="1">
    <citation type="submission" date="2020-07" db="EMBL/GenBank/DDBJ databases">
        <title>Sequencing the genomes of 1000 actinobacteria strains.</title>
        <authorList>
            <person name="Klenk H.-P."/>
        </authorList>
    </citation>
    <scope>NUCLEOTIDE SEQUENCE [LARGE SCALE GENOMIC DNA]</scope>
    <source>
        <strain evidence="5 6">LI1</strain>
    </source>
</reference>
<evidence type="ECO:0000313" key="5">
    <source>
        <dbReference type="EMBL" id="NYJ21294.1"/>
    </source>
</evidence>
<evidence type="ECO:0000313" key="6">
    <source>
        <dbReference type="Proteomes" id="UP000537260"/>
    </source>
</evidence>
<dbReference type="Proteomes" id="UP000537260">
    <property type="component" value="Unassembled WGS sequence"/>
</dbReference>
<gene>
    <name evidence="5" type="ORF">HNR05_003085</name>
</gene>
<dbReference type="RefSeq" id="WP_218868914.1">
    <property type="nucleotide sequence ID" value="NZ_JACCFM010000001.1"/>
</dbReference>
<dbReference type="InterPro" id="IPR011611">
    <property type="entry name" value="PfkB_dom"/>
</dbReference>
<dbReference type="InterPro" id="IPR029056">
    <property type="entry name" value="Ribokinase-like"/>
</dbReference>
<proteinExistence type="inferred from homology"/>
<sequence>MQTMPPLSSPPASGARDSATAAALCLGETMVMLGADEGSLSESAVARLYVAGAESNVATGIAHLGHHVEWFSRLGDDPFGERIRSSLGNRGVDTRRVIVDPDHGTGIYFKDWSSGESSVYYYRSDSAAAQLSLADFAGLELSTRRLCHLSGITPALSPSCDAAMGELLLTRERGDTVISFDVNHRAQLWSAEVAAPRMLELARGADIVIVGRDEAETLWGTATAEAIRELFADAPLLVVKDSDIGATSFIGSESYFVPALRVEVVEPIGAGDAFAAGFLSAWLDDEDPVSCLRLGHVMAAHVLRSLGDTPQLPPRAELLALARLDERSWRDLHLTRPRVDAVSPDRTSPLLVSEGIAL</sequence>
<comment type="similarity">
    <text evidence="1">Belongs to the carbohydrate kinase PfkB family.</text>
</comment>
<dbReference type="EMBL" id="JACCFM010000001">
    <property type="protein sequence ID" value="NYJ21294.1"/>
    <property type="molecule type" value="Genomic_DNA"/>
</dbReference>
<dbReference type="Pfam" id="PF00294">
    <property type="entry name" value="PfkB"/>
    <property type="match status" value="1"/>
</dbReference>
<name>A0A7Z0EGM4_9MICO</name>
<dbReference type="InterPro" id="IPR052700">
    <property type="entry name" value="Carb_kinase_PfkB-like"/>
</dbReference>